<feature type="chain" id="PRO_5018813487" description="Cytochrome c-type biogenesis protein" evidence="7">
    <location>
        <begin position="28"/>
        <end position="175"/>
    </location>
</feature>
<sequence>MIRKFFTATFFSLAVVLLHAPVGVAHAVNLQAYQFDDPEREALFRDLIDELRCPKCQNQALSDSDAPLAKDLRDKTYEMVKAGASKQEVIDFMVARYGDFAHYQPPMKASTSILWWGPALFVVLGVTAISWRVMQLRRRRELEGDEQLSAAEQAQLERLQQELAKQRGTDTERAE</sequence>
<dbReference type="Gene3D" id="1.10.8.640">
    <property type="entry name" value="Cytochrome C biogenesis protein"/>
    <property type="match status" value="1"/>
</dbReference>
<feature type="coiled-coil region" evidence="8">
    <location>
        <begin position="142"/>
        <end position="169"/>
    </location>
</feature>
<dbReference type="GO" id="GO:0017004">
    <property type="term" value="P:cytochrome complex assembly"/>
    <property type="evidence" value="ECO:0007669"/>
    <property type="project" value="UniProtKB-KW"/>
</dbReference>
<keyword evidence="8" id="KW-0175">Coiled coil</keyword>
<dbReference type="RefSeq" id="WP_126826439.1">
    <property type="nucleotide sequence ID" value="NZ_PIQG01000002.1"/>
</dbReference>
<dbReference type="Proteomes" id="UP000288279">
    <property type="component" value="Unassembled WGS sequence"/>
</dbReference>
<keyword evidence="2 7" id="KW-0349">Heme</keyword>
<feature type="transmembrane region" description="Helical" evidence="7">
    <location>
        <begin position="113"/>
        <end position="131"/>
    </location>
</feature>
<keyword evidence="4 7" id="KW-0732">Signal</keyword>
<proteinExistence type="inferred from homology"/>
<dbReference type="PANTHER" id="PTHR47870:SF1">
    <property type="entry name" value="CYTOCHROME C-TYPE BIOGENESIS PROTEIN CCMH"/>
    <property type="match status" value="1"/>
</dbReference>
<evidence type="ECO:0000256" key="1">
    <source>
        <dbReference type="ARBA" id="ARBA00010342"/>
    </source>
</evidence>
<comment type="caution">
    <text evidence="10">The sequence shown here is derived from an EMBL/GenBank/DDBJ whole genome shotgun (WGS) entry which is preliminary data.</text>
</comment>
<comment type="function">
    <text evidence="7">Possible subunit of a heme lyase.</text>
</comment>
<keyword evidence="5" id="KW-0201">Cytochrome c-type biogenesis</keyword>
<accession>A0A432ZK36</accession>
<dbReference type="OrthoDB" id="9804975at2"/>
<evidence type="ECO:0000259" key="9">
    <source>
        <dbReference type="Pfam" id="PF03918"/>
    </source>
</evidence>
<dbReference type="AlphaFoldDB" id="A0A432ZK36"/>
<organism evidence="10 11">
    <name type="scientific">Pseudidiomarina taiwanensis</name>
    <dbReference type="NCBI Taxonomy" id="337250"/>
    <lineage>
        <taxon>Bacteria</taxon>
        <taxon>Pseudomonadati</taxon>
        <taxon>Pseudomonadota</taxon>
        <taxon>Gammaproteobacteria</taxon>
        <taxon>Alteromonadales</taxon>
        <taxon>Idiomarinaceae</taxon>
        <taxon>Pseudidiomarina</taxon>
    </lineage>
</organism>
<evidence type="ECO:0000256" key="8">
    <source>
        <dbReference type="SAM" id="Coils"/>
    </source>
</evidence>
<dbReference type="FunFam" id="1.10.8.640:FF:000001">
    <property type="entry name" value="Cytochrome c-type biogenesis protein"/>
    <property type="match status" value="1"/>
</dbReference>
<comment type="similarity">
    <text evidence="1 7">Belongs to the CcmH/CycL/Ccl2/NrfF family.</text>
</comment>
<dbReference type="EMBL" id="PIQG01000002">
    <property type="protein sequence ID" value="RUO78336.1"/>
    <property type="molecule type" value="Genomic_DNA"/>
</dbReference>
<feature type="signal peptide" evidence="7">
    <location>
        <begin position="1"/>
        <end position="27"/>
    </location>
</feature>
<name>A0A432ZK36_9GAMM</name>
<dbReference type="PANTHER" id="PTHR47870">
    <property type="entry name" value="CYTOCHROME C-TYPE BIOGENESIS PROTEIN CCMH"/>
    <property type="match status" value="1"/>
</dbReference>
<evidence type="ECO:0000256" key="4">
    <source>
        <dbReference type="ARBA" id="ARBA00022729"/>
    </source>
</evidence>
<feature type="domain" description="CcmH/CycL/Ccl2/NrfF N-terminal" evidence="9">
    <location>
        <begin position="22"/>
        <end position="159"/>
    </location>
</feature>
<dbReference type="CDD" id="cd16378">
    <property type="entry name" value="CcmH_N"/>
    <property type="match status" value="1"/>
</dbReference>
<keyword evidence="7" id="KW-0472">Membrane</keyword>
<evidence type="ECO:0000256" key="2">
    <source>
        <dbReference type="ARBA" id="ARBA00022617"/>
    </source>
</evidence>
<dbReference type="InterPro" id="IPR005616">
    <property type="entry name" value="CcmH/CycL/Ccl2/NrfF_N"/>
</dbReference>
<evidence type="ECO:0000256" key="7">
    <source>
        <dbReference type="RuleBase" id="RU364112"/>
    </source>
</evidence>
<keyword evidence="3 7" id="KW-0479">Metal-binding</keyword>
<dbReference type="GO" id="GO:0005886">
    <property type="term" value="C:plasma membrane"/>
    <property type="evidence" value="ECO:0007669"/>
    <property type="project" value="TreeGrafter"/>
</dbReference>
<dbReference type="InterPro" id="IPR038297">
    <property type="entry name" value="CcmH/CycL/NrfF/Ccl2_sf"/>
</dbReference>
<keyword evidence="6 7" id="KW-0408">Iron</keyword>
<protein>
    <recommendedName>
        <fullName evidence="7">Cytochrome c-type biogenesis protein</fullName>
    </recommendedName>
</protein>
<evidence type="ECO:0000256" key="3">
    <source>
        <dbReference type="ARBA" id="ARBA00022723"/>
    </source>
</evidence>
<evidence type="ECO:0000256" key="5">
    <source>
        <dbReference type="ARBA" id="ARBA00022748"/>
    </source>
</evidence>
<evidence type="ECO:0000256" key="6">
    <source>
        <dbReference type="ARBA" id="ARBA00023004"/>
    </source>
</evidence>
<keyword evidence="11" id="KW-1185">Reference proteome</keyword>
<evidence type="ECO:0000313" key="11">
    <source>
        <dbReference type="Proteomes" id="UP000288279"/>
    </source>
</evidence>
<dbReference type="InterPro" id="IPR051263">
    <property type="entry name" value="C-type_cytochrome_biogenesis"/>
</dbReference>
<dbReference type="GO" id="GO:0046872">
    <property type="term" value="F:metal ion binding"/>
    <property type="evidence" value="ECO:0007669"/>
    <property type="project" value="UniProtKB-KW"/>
</dbReference>
<evidence type="ECO:0000313" key="10">
    <source>
        <dbReference type="EMBL" id="RUO78336.1"/>
    </source>
</evidence>
<reference evidence="10 11" key="1">
    <citation type="journal article" date="2011" name="Front. Microbiol.">
        <title>Genomic signatures of strain selection and enhancement in Bacillus atrophaeus var. globigii, a historical biowarfare simulant.</title>
        <authorList>
            <person name="Gibbons H.S."/>
            <person name="Broomall S.M."/>
            <person name="McNew L.A."/>
            <person name="Daligault H."/>
            <person name="Chapman C."/>
            <person name="Bruce D."/>
            <person name="Karavis M."/>
            <person name="Krepps M."/>
            <person name="McGregor P.A."/>
            <person name="Hong C."/>
            <person name="Park K.H."/>
            <person name="Akmal A."/>
            <person name="Feldman A."/>
            <person name="Lin J.S."/>
            <person name="Chang W.E."/>
            <person name="Higgs B.W."/>
            <person name="Demirev P."/>
            <person name="Lindquist J."/>
            <person name="Liem A."/>
            <person name="Fochler E."/>
            <person name="Read T.D."/>
            <person name="Tapia R."/>
            <person name="Johnson S."/>
            <person name="Bishop-Lilly K.A."/>
            <person name="Detter C."/>
            <person name="Han C."/>
            <person name="Sozhamannan S."/>
            <person name="Rosenzweig C.N."/>
            <person name="Skowronski E.W."/>
        </authorList>
    </citation>
    <scope>NUCLEOTIDE SEQUENCE [LARGE SCALE GENOMIC DNA]</scope>
    <source>
        <strain evidence="10 11">PIT1</strain>
    </source>
</reference>
<gene>
    <name evidence="10" type="ORF">CWI83_04720</name>
</gene>
<keyword evidence="7" id="KW-1133">Transmembrane helix</keyword>
<keyword evidence="7" id="KW-0812">Transmembrane</keyword>
<dbReference type="Pfam" id="PF03918">
    <property type="entry name" value="CcmH"/>
    <property type="match status" value="1"/>
</dbReference>